<dbReference type="Proteomes" id="UP000289738">
    <property type="component" value="Chromosome B08"/>
</dbReference>
<evidence type="ECO:0000313" key="2">
    <source>
        <dbReference type="Proteomes" id="UP000289738"/>
    </source>
</evidence>
<sequence length="132" mass="15142">MEFVKTQVAFVRCAGQVAGCDWQPFCLHTRHVLWRVVNPVYKSQNAGYQKFVVQKIRSARNEPGPHDHVLGKGNLAWVRRCRDTEPCDTQESVERYVGTHIFCVLGTVVFSDKSTTPLNSKFLPLLQDFTRF</sequence>
<dbReference type="EMBL" id="SDMP01000018">
    <property type="protein sequence ID" value="RYQ94229.1"/>
    <property type="molecule type" value="Genomic_DNA"/>
</dbReference>
<protein>
    <submittedName>
        <fullName evidence="1">Uncharacterized protein</fullName>
    </submittedName>
</protein>
<organism evidence="1 2">
    <name type="scientific">Arachis hypogaea</name>
    <name type="common">Peanut</name>
    <dbReference type="NCBI Taxonomy" id="3818"/>
    <lineage>
        <taxon>Eukaryota</taxon>
        <taxon>Viridiplantae</taxon>
        <taxon>Streptophyta</taxon>
        <taxon>Embryophyta</taxon>
        <taxon>Tracheophyta</taxon>
        <taxon>Spermatophyta</taxon>
        <taxon>Magnoliopsida</taxon>
        <taxon>eudicotyledons</taxon>
        <taxon>Gunneridae</taxon>
        <taxon>Pentapetalae</taxon>
        <taxon>rosids</taxon>
        <taxon>fabids</taxon>
        <taxon>Fabales</taxon>
        <taxon>Fabaceae</taxon>
        <taxon>Papilionoideae</taxon>
        <taxon>50 kb inversion clade</taxon>
        <taxon>dalbergioids sensu lato</taxon>
        <taxon>Dalbergieae</taxon>
        <taxon>Pterocarpus clade</taxon>
        <taxon>Arachis</taxon>
    </lineage>
</organism>
<name>A0A444XWQ5_ARAHY</name>
<keyword evidence="2" id="KW-1185">Reference proteome</keyword>
<dbReference type="AlphaFoldDB" id="A0A444XWQ5"/>
<reference evidence="1 2" key="1">
    <citation type="submission" date="2019-01" db="EMBL/GenBank/DDBJ databases">
        <title>Sequencing of cultivated peanut Arachis hypogaea provides insights into genome evolution and oil improvement.</title>
        <authorList>
            <person name="Chen X."/>
        </authorList>
    </citation>
    <scope>NUCLEOTIDE SEQUENCE [LARGE SCALE GENOMIC DNA]</scope>
    <source>
        <strain evidence="2">cv. Fuhuasheng</strain>
        <tissue evidence="1">Leaves</tissue>
    </source>
</reference>
<accession>A0A444XWQ5</accession>
<comment type="caution">
    <text evidence="1">The sequence shown here is derived from an EMBL/GenBank/DDBJ whole genome shotgun (WGS) entry which is preliminary data.</text>
</comment>
<evidence type="ECO:0000313" key="1">
    <source>
        <dbReference type="EMBL" id="RYQ94229.1"/>
    </source>
</evidence>
<proteinExistence type="predicted"/>
<gene>
    <name evidence="1" type="ORF">Ahy_B08g089107</name>
</gene>